<dbReference type="EMBL" id="FJ529691">
    <property type="protein sequence ID" value="ACM91043.1"/>
    <property type="molecule type" value="Genomic_DNA"/>
</dbReference>
<dbReference type="InterPro" id="IPR006710">
    <property type="entry name" value="Glyco_hydro_43"/>
</dbReference>
<feature type="site" description="Important for catalytic activity, responsible for pKa modulation of the active site Glu and correct orientation of both the proton donor and substrate" evidence="6">
    <location>
        <position position="294"/>
    </location>
</feature>
<dbReference type="GO" id="GO:0005975">
    <property type="term" value="P:carbohydrate metabolic process"/>
    <property type="evidence" value="ECO:0007669"/>
    <property type="project" value="InterPro"/>
</dbReference>
<dbReference type="Gene3D" id="2.40.128.10">
    <property type="match status" value="1"/>
</dbReference>
<accession>C0K013</accession>
<evidence type="ECO:0000256" key="4">
    <source>
        <dbReference type="ARBA" id="ARBA00023295"/>
    </source>
</evidence>
<dbReference type="GO" id="GO:0004553">
    <property type="term" value="F:hydrolase activity, hydrolyzing O-glycosyl compounds"/>
    <property type="evidence" value="ECO:0007669"/>
    <property type="project" value="InterPro"/>
</dbReference>
<feature type="region of interest" description="Disordered" evidence="7">
    <location>
        <begin position="31"/>
        <end position="78"/>
    </location>
</feature>
<dbReference type="InterPro" id="IPR050727">
    <property type="entry name" value="GH43_arabinanases"/>
</dbReference>
<proteinExistence type="inferred from homology"/>
<dbReference type="SUPFAM" id="SSF75005">
    <property type="entry name" value="Arabinanase/levansucrase/invertase"/>
    <property type="match status" value="1"/>
</dbReference>
<keyword evidence="4" id="KW-0326">Glycosidase</keyword>
<comment type="pathway">
    <text evidence="1">Glycan metabolism; L-arabinan degradation.</text>
</comment>
<feature type="domain" description="Extracellular endo-alpha-(1-&gt;5)-L-arabinanase C-terminal" evidence="8">
    <location>
        <begin position="495"/>
        <end position="601"/>
    </location>
</feature>
<dbReference type="Gene3D" id="2.115.10.20">
    <property type="entry name" value="Glycosyl hydrolase domain, family 43"/>
    <property type="match status" value="1"/>
</dbReference>
<evidence type="ECO:0000256" key="3">
    <source>
        <dbReference type="ARBA" id="ARBA00022801"/>
    </source>
</evidence>
<evidence type="ECO:0000259" key="8">
    <source>
        <dbReference type="Pfam" id="PF16369"/>
    </source>
</evidence>
<evidence type="ECO:0000256" key="5">
    <source>
        <dbReference type="PIRSR" id="PIRSR606710-1"/>
    </source>
</evidence>
<dbReference type="Pfam" id="PF16369">
    <property type="entry name" value="GH43_C"/>
    <property type="match status" value="1"/>
</dbReference>
<dbReference type="PANTHER" id="PTHR43301:SF3">
    <property type="entry name" value="ARABINAN ENDO-1,5-ALPHA-L-ARABINOSIDASE A-RELATED"/>
    <property type="match status" value="1"/>
</dbReference>
<sequence length="605" mass="66656">MIETMKFTRIAMAALCAALLVTVGCEKDPAEGTGIHTKPVDGGGDSGDGGGGGGSQEDGYTPIKPTSTGTWSGKAAEPAVTDGKTIPAFNDDYRSIAGWSFKDQWNLANVHDPSIAYYKGYYYMFNTDASFGNEHLKGSDHIHFPGKRSKDLVNWSYVPGPFSKNEPAWVYTRLNEIRKRMGLDAIGRSSLYDNCGYWAPVIRTVNVNGEERLRMYYCVVVNNYIGSGKAISEPFDGTWSERAFIGMAETTSPETGNWTDYGFVTCSSSDKGKDGYARPDVNNWDAYFYYNAIDPTYVVADGRHYLIHGSWHSGFALLEVDPKTGMPLKDLGDPWADNVSGLTARFGTCIGARNTTRWQGSEAPEVIFKDGYFYLFMAYDGLDIPYNTRVVRAEKIEGPYYDITGRNFSNARGDCYPIVTHPYKFSKGSGWVGISHCAVFQQDGTGDWFYASQGRFPTDAGGNAPNAVMMGHVRRIVWCPSATDALDDLWPISLPERYAGLTKTPVKADEIAGTWEHINLKYDYGKQDTAANLTLSADGKMSGALTGTWSFDEAKQFLTLTAGGKTVVVVVSHEVDWEASPRQETVVYAGTEKTLNATWWGKKVK</sequence>
<evidence type="ECO:0000256" key="7">
    <source>
        <dbReference type="SAM" id="MobiDB-lite"/>
    </source>
</evidence>
<feature type="active site" description="Proton acceptor" evidence="5">
    <location>
        <position position="112"/>
    </location>
</feature>
<feature type="compositionally biased region" description="Gly residues" evidence="7">
    <location>
        <begin position="41"/>
        <end position="56"/>
    </location>
</feature>
<dbReference type="PROSITE" id="PS51257">
    <property type="entry name" value="PROKAR_LIPOPROTEIN"/>
    <property type="match status" value="1"/>
</dbReference>
<evidence type="ECO:0000256" key="1">
    <source>
        <dbReference type="ARBA" id="ARBA00004834"/>
    </source>
</evidence>
<evidence type="ECO:0000256" key="2">
    <source>
        <dbReference type="ARBA" id="ARBA00009865"/>
    </source>
</evidence>
<evidence type="ECO:0000256" key="6">
    <source>
        <dbReference type="PIRSR" id="PIRSR606710-2"/>
    </source>
</evidence>
<dbReference type="InterPro" id="IPR032291">
    <property type="entry name" value="Abn2_C"/>
</dbReference>
<dbReference type="Pfam" id="PF04616">
    <property type="entry name" value="Glyco_hydro_43"/>
    <property type="match status" value="1"/>
</dbReference>
<reference evidence="9" key="1">
    <citation type="submission" date="2008-11" db="EMBL/GenBank/DDBJ databases">
        <title>Isolation and characterization of a fructose-1,6-bisphosphatase in Bacteroides sp. from a rumen metagenomic library.</title>
        <authorList>
            <person name="Wang J."/>
            <person name="Liu K."/>
            <person name="Zhao S."/>
            <person name="Bu D."/>
            <person name="Li D."/>
            <person name="Yu P."/>
            <person name="Wei H."/>
            <person name="Zhou L."/>
        </authorList>
    </citation>
    <scope>NUCLEOTIDE SEQUENCE</scope>
</reference>
<dbReference type="CAZy" id="GH43">
    <property type="family name" value="Glycoside Hydrolase Family 43"/>
</dbReference>
<feature type="active site" description="Proton donor" evidence="5">
    <location>
        <position position="362"/>
    </location>
</feature>
<keyword evidence="3" id="KW-0378">Hydrolase</keyword>
<protein>
    <submittedName>
        <fullName evidence="9">Arabinan endo-1,5-alpha-L-arabinosidase</fullName>
    </submittedName>
</protein>
<evidence type="ECO:0000313" key="9">
    <source>
        <dbReference type="EMBL" id="ACM91043.1"/>
    </source>
</evidence>
<comment type="similarity">
    <text evidence="2">Belongs to the glycosyl hydrolase 43 family.</text>
</comment>
<dbReference type="AlphaFoldDB" id="C0K013"/>
<name>C0K013_9BACT</name>
<dbReference type="InterPro" id="IPR023296">
    <property type="entry name" value="Glyco_hydro_beta-prop_sf"/>
</dbReference>
<dbReference type="PANTHER" id="PTHR43301">
    <property type="entry name" value="ARABINAN ENDO-1,5-ALPHA-L-ARABINOSIDASE"/>
    <property type="match status" value="1"/>
</dbReference>
<organism evidence="9">
    <name type="scientific">uncultured bacterium URE4</name>
    <dbReference type="NCBI Taxonomy" id="581112"/>
    <lineage>
        <taxon>Bacteria</taxon>
        <taxon>environmental samples</taxon>
    </lineage>
</organism>
<dbReference type="CDD" id="cd08998">
    <property type="entry name" value="GH43_Arb43a-like"/>
    <property type="match status" value="1"/>
</dbReference>